<evidence type="ECO:0000313" key="3">
    <source>
        <dbReference type="Proteomes" id="UP000004925"/>
    </source>
</evidence>
<dbReference type="Proteomes" id="UP000004925">
    <property type="component" value="Unassembled WGS sequence"/>
</dbReference>
<dbReference type="RefSeq" id="WP_005887931.1">
    <property type="nucleotide sequence ID" value="NZ_KQ235734.1"/>
</dbReference>
<proteinExistence type="predicted"/>
<dbReference type="PROSITE" id="PS51257">
    <property type="entry name" value="PROKAR_LIPOPROTEIN"/>
    <property type="match status" value="1"/>
</dbReference>
<gene>
    <name evidence="2" type="ORF">FSCG_02077</name>
</gene>
<evidence type="ECO:0000313" key="2">
    <source>
        <dbReference type="EMBL" id="EEO41364.1"/>
    </source>
</evidence>
<feature type="chain" id="PRO_5005625261" description="Lipoprotein" evidence="1">
    <location>
        <begin position="21"/>
        <end position="174"/>
    </location>
</feature>
<feature type="signal peptide" evidence="1">
    <location>
        <begin position="1"/>
        <end position="20"/>
    </location>
</feature>
<dbReference type="EMBL" id="ACDE02000006">
    <property type="protein sequence ID" value="EEO41364.1"/>
    <property type="molecule type" value="Genomic_DNA"/>
</dbReference>
<organism evidence="2 3">
    <name type="scientific">Fusobacterium vincentii 4_1_13</name>
    <dbReference type="NCBI Taxonomy" id="469606"/>
    <lineage>
        <taxon>Bacteria</taxon>
        <taxon>Fusobacteriati</taxon>
        <taxon>Fusobacteriota</taxon>
        <taxon>Fusobacteriia</taxon>
        <taxon>Fusobacteriales</taxon>
        <taxon>Fusobacteriaceae</taxon>
        <taxon>Fusobacterium</taxon>
    </lineage>
</organism>
<evidence type="ECO:0000256" key="1">
    <source>
        <dbReference type="SAM" id="SignalP"/>
    </source>
</evidence>
<name>A0A0M1VXF1_FUSVC</name>
<sequence>MNKNKIILFLISLFAFTACSSIDEYLPNFLTEGSTPSAIQEAVASRVNPEKEIYALASAQISKSGSIIAQSRANKQASETLKKEIKKEVEALYRGNLDEMDAFSKSVVTPVLSDLVTYSTDLAMKKVTQKGAWEDSEKIYTLLAVDRNEVTTAADKVFKKFVNDASKNLGNAGK</sequence>
<reference evidence="2 3" key="1">
    <citation type="submission" date="2011-10" db="EMBL/GenBank/DDBJ databases">
        <title>The Genome Sequence of Fusobacterium sp. 4_1_13.</title>
        <authorList>
            <consortium name="The Broad Institute Genome Sequencing Platform"/>
            <person name="Earl A."/>
            <person name="Ward D."/>
            <person name="Feldgarden M."/>
            <person name="Gevers D."/>
            <person name="Strauss J."/>
            <person name="Ambrose C."/>
            <person name="Allen-Vercoe E."/>
            <person name="Young S.K."/>
            <person name="Zeng Q."/>
            <person name="Gargeya S."/>
            <person name="Fitzgerald M."/>
            <person name="Haas B."/>
            <person name="Abouelleil A."/>
            <person name="Alvarado L."/>
            <person name="Arachchi H.M."/>
            <person name="Berlin A."/>
            <person name="Brown A."/>
            <person name="Chapman S.B."/>
            <person name="Chen Z."/>
            <person name="Dunbar C."/>
            <person name="Freedman E."/>
            <person name="Gearin G."/>
            <person name="Goldberg J."/>
            <person name="Griggs A."/>
            <person name="Gujja S."/>
            <person name="Heiman D."/>
            <person name="Howarth C."/>
            <person name="Larson L."/>
            <person name="Lui A."/>
            <person name="MacDonald P.J."/>
            <person name="Montmayeur A."/>
            <person name="Murphy C."/>
            <person name="Neiman D."/>
            <person name="Pearson M."/>
            <person name="Priest M."/>
            <person name="Roberts A."/>
            <person name="Saif S."/>
            <person name="Shea T."/>
            <person name="Shenoy N."/>
            <person name="Sisk P."/>
            <person name="Stolte C."/>
            <person name="Sykes S."/>
            <person name="Wortman J."/>
            <person name="Nusbaum C."/>
            <person name="Birren B."/>
        </authorList>
    </citation>
    <scope>NUCLEOTIDE SEQUENCE [LARGE SCALE GENOMIC DNA]</scope>
    <source>
        <strain evidence="2 3">4_1_13</strain>
    </source>
</reference>
<keyword evidence="1" id="KW-0732">Signal</keyword>
<dbReference type="HOGENOM" id="CLU_111524_0_0_0"/>
<dbReference type="eggNOG" id="ENOG502ZN7A">
    <property type="taxonomic scope" value="Bacteria"/>
</dbReference>
<protein>
    <recommendedName>
        <fullName evidence="4">Lipoprotein</fullName>
    </recommendedName>
</protein>
<comment type="caution">
    <text evidence="2">The sequence shown here is derived from an EMBL/GenBank/DDBJ whole genome shotgun (WGS) entry which is preliminary data.</text>
</comment>
<accession>A0A0M1VXF1</accession>
<evidence type="ECO:0008006" key="4">
    <source>
        <dbReference type="Google" id="ProtNLM"/>
    </source>
</evidence>
<dbReference type="AlphaFoldDB" id="A0A0M1VXF1"/>